<evidence type="ECO:0000313" key="4">
    <source>
        <dbReference type="Proteomes" id="UP001239462"/>
    </source>
</evidence>
<proteinExistence type="predicted"/>
<dbReference type="RefSeq" id="WP_289167140.1">
    <property type="nucleotide sequence ID" value="NZ_JASZZN010000031.1"/>
</dbReference>
<keyword evidence="2" id="KW-0812">Transmembrane</keyword>
<keyword evidence="4" id="KW-1185">Reference proteome</keyword>
<organism evidence="3 4">
    <name type="scientific">Roseiconus lacunae</name>
    <dbReference type="NCBI Taxonomy" id="2605694"/>
    <lineage>
        <taxon>Bacteria</taxon>
        <taxon>Pseudomonadati</taxon>
        <taxon>Planctomycetota</taxon>
        <taxon>Planctomycetia</taxon>
        <taxon>Pirellulales</taxon>
        <taxon>Pirellulaceae</taxon>
        <taxon>Roseiconus</taxon>
    </lineage>
</organism>
<evidence type="ECO:0000256" key="2">
    <source>
        <dbReference type="SAM" id="Phobius"/>
    </source>
</evidence>
<dbReference type="EMBL" id="JASZZN010000031">
    <property type="protein sequence ID" value="MDM4019084.1"/>
    <property type="molecule type" value="Genomic_DNA"/>
</dbReference>
<keyword evidence="2" id="KW-1133">Transmembrane helix</keyword>
<feature type="transmembrane region" description="Helical" evidence="2">
    <location>
        <begin position="27"/>
        <end position="46"/>
    </location>
</feature>
<keyword evidence="2" id="KW-0472">Membrane</keyword>
<reference evidence="3 4" key="1">
    <citation type="submission" date="2023-06" db="EMBL/GenBank/DDBJ databases">
        <title>Roseiconus lacunae JC819 isolated from Gulf of Mannar region, Tamil Nadu.</title>
        <authorList>
            <person name="Pk S."/>
            <person name="Ch S."/>
            <person name="Ch V.R."/>
        </authorList>
    </citation>
    <scope>NUCLEOTIDE SEQUENCE [LARGE SCALE GENOMIC DNA]</scope>
    <source>
        <strain evidence="3 4">JC819</strain>
    </source>
</reference>
<comment type="caution">
    <text evidence="3">The sequence shown here is derived from an EMBL/GenBank/DDBJ whole genome shotgun (WGS) entry which is preliminary data.</text>
</comment>
<sequence>MIHRTHYARQDSPRSAAHRNKRRSGTITLCVLACMAIVVSLCMTLLHSANRSRQETKLRHQMEQTERFLDAAILRAVTRRRADEQYKTETWRTELMFQGRAIAATAEIKVDESLEVTVQARLGSLPQQTQQSYQFQLRLEDES</sequence>
<accession>A0ABT7PS29</accession>
<gene>
    <name evidence="3" type="ORF">QTN89_26760</name>
</gene>
<name>A0ABT7PS29_9BACT</name>
<evidence type="ECO:0000313" key="3">
    <source>
        <dbReference type="EMBL" id="MDM4019084.1"/>
    </source>
</evidence>
<protein>
    <submittedName>
        <fullName evidence="3">Uncharacterized protein</fullName>
    </submittedName>
</protein>
<dbReference type="Proteomes" id="UP001239462">
    <property type="component" value="Unassembled WGS sequence"/>
</dbReference>
<evidence type="ECO:0000256" key="1">
    <source>
        <dbReference type="SAM" id="MobiDB-lite"/>
    </source>
</evidence>
<feature type="region of interest" description="Disordered" evidence="1">
    <location>
        <begin position="1"/>
        <end position="20"/>
    </location>
</feature>